<comment type="caution">
    <text evidence="2">The sequence shown here is derived from an EMBL/GenBank/DDBJ whole genome shotgun (WGS) entry which is preliminary data.</text>
</comment>
<name>A0A8H4AGM7_GIGMA</name>
<dbReference type="Proteomes" id="UP000439903">
    <property type="component" value="Unassembled WGS sequence"/>
</dbReference>
<keyword evidence="3" id="KW-1185">Reference proteome</keyword>
<feature type="compositionally biased region" description="Basic and acidic residues" evidence="1">
    <location>
        <begin position="41"/>
        <end position="50"/>
    </location>
</feature>
<accession>A0A8H4AGM7</accession>
<gene>
    <name evidence="2" type="ORF">F8M41_021543</name>
</gene>
<sequence>MNSCNESNEIKETNQIERTQRECGRGNCGRENCGRGRRASHKEGQRDKKCETNIKPNIELDNSGSYHKKEVELNIERFVSTYESMADSEYSNILTMELPINSQNESSMPKTVSHSSRNLTISGRFASTYESIADSKYFNILNMESPINSRSKSGYQLQSRVMVSDLFKKV</sequence>
<evidence type="ECO:0000313" key="2">
    <source>
        <dbReference type="EMBL" id="KAF0492760.1"/>
    </source>
</evidence>
<reference evidence="2 3" key="1">
    <citation type="journal article" date="2019" name="Environ. Microbiol.">
        <title>At the nexus of three kingdoms: the genome of the mycorrhizal fungus Gigaspora margarita provides insights into plant, endobacterial and fungal interactions.</title>
        <authorList>
            <person name="Venice F."/>
            <person name="Ghignone S."/>
            <person name="Salvioli di Fossalunga A."/>
            <person name="Amselem J."/>
            <person name="Novero M."/>
            <person name="Xianan X."/>
            <person name="Sedzielewska Toro K."/>
            <person name="Morin E."/>
            <person name="Lipzen A."/>
            <person name="Grigoriev I.V."/>
            <person name="Henrissat B."/>
            <person name="Martin F.M."/>
            <person name="Bonfante P."/>
        </authorList>
    </citation>
    <scope>NUCLEOTIDE SEQUENCE [LARGE SCALE GENOMIC DNA]</scope>
    <source>
        <strain evidence="2 3">BEG34</strain>
    </source>
</reference>
<feature type="region of interest" description="Disordered" evidence="1">
    <location>
        <begin position="1"/>
        <end position="50"/>
    </location>
</feature>
<feature type="compositionally biased region" description="Basic and acidic residues" evidence="1">
    <location>
        <begin position="8"/>
        <end position="24"/>
    </location>
</feature>
<evidence type="ECO:0000256" key="1">
    <source>
        <dbReference type="SAM" id="MobiDB-lite"/>
    </source>
</evidence>
<dbReference type="EMBL" id="WTPW01000635">
    <property type="protein sequence ID" value="KAF0492760.1"/>
    <property type="molecule type" value="Genomic_DNA"/>
</dbReference>
<evidence type="ECO:0000313" key="3">
    <source>
        <dbReference type="Proteomes" id="UP000439903"/>
    </source>
</evidence>
<dbReference type="AlphaFoldDB" id="A0A8H4AGM7"/>
<organism evidence="2 3">
    <name type="scientific">Gigaspora margarita</name>
    <dbReference type="NCBI Taxonomy" id="4874"/>
    <lineage>
        <taxon>Eukaryota</taxon>
        <taxon>Fungi</taxon>
        <taxon>Fungi incertae sedis</taxon>
        <taxon>Mucoromycota</taxon>
        <taxon>Glomeromycotina</taxon>
        <taxon>Glomeromycetes</taxon>
        <taxon>Diversisporales</taxon>
        <taxon>Gigasporaceae</taxon>
        <taxon>Gigaspora</taxon>
    </lineage>
</organism>
<proteinExistence type="predicted"/>
<protein>
    <submittedName>
        <fullName evidence="2">Uncharacterized protein</fullName>
    </submittedName>
</protein>